<evidence type="ECO:0000313" key="1">
    <source>
        <dbReference type="EMBL" id="KKN01349.1"/>
    </source>
</evidence>
<protein>
    <recommendedName>
        <fullName evidence="2">ClpX-type ZB domain-containing protein</fullName>
    </recommendedName>
</protein>
<dbReference type="AlphaFoldDB" id="A0A0F9M6J5"/>
<gene>
    <name evidence="1" type="ORF">LCGC14_1128750</name>
</gene>
<name>A0A0F9M6J5_9ZZZZ</name>
<accession>A0A0F9M6J5</accession>
<comment type="caution">
    <text evidence="1">The sequence shown here is derived from an EMBL/GenBank/DDBJ whole genome shotgun (WGS) entry which is preliminary data.</text>
</comment>
<sequence length="60" mass="6741">MERSPSVVNCEHYENCKVCGVSSTDWRRIGKGIVCRACADCYNEVRTLVLEAGRDPATYQ</sequence>
<reference evidence="1" key="1">
    <citation type="journal article" date="2015" name="Nature">
        <title>Complex archaea that bridge the gap between prokaryotes and eukaryotes.</title>
        <authorList>
            <person name="Spang A."/>
            <person name="Saw J.H."/>
            <person name="Jorgensen S.L."/>
            <person name="Zaremba-Niedzwiedzka K."/>
            <person name="Martijn J."/>
            <person name="Lind A.E."/>
            <person name="van Eijk R."/>
            <person name="Schleper C."/>
            <person name="Guy L."/>
            <person name="Ettema T.J."/>
        </authorList>
    </citation>
    <scope>NUCLEOTIDE SEQUENCE</scope>
</reference>
<proteinExistence type="predicted"/>
<evidence type="ECO:0008006" key="2">
    <source>
        <dbReference type="Google" id="ProtNLM"/>
    </source>
</evidence>
<dbReference type="EMBL" id="LAZR01005272">
    <property type="protein sequence ID" value="KKN01349.1"/>
    <property type="molecule type" value="Genomic_DNA"/>
</dbReference>
<organism evidence="1">
    <name type="scientific">marine sediment metagenome</name>
    <dbReference type="NCBI Taxonomy" id="412755"/>
    <lineage>
        <taxon>unclassified sequences</taxon>
        <taxon>metagenomes</taxon>
        <taxon>ecological metagenomes</taxon>
    </lineage>
</organism>